<dbReference type="RefSeq" id="XP_009801900.1">
    <property type="nucleotide sequence ID" value="XM_009803598.1"/>
</dbReference>
<proteinExistence type="predicted"/>
<reference evidence="1" key="1">
    <citation type="journal article" date="2013" name="Genome Biol.">
        <title>Reference genomes and transcriptomes of Nicotiana sylvestris and Nicotiana tomentosiformis.</title>
        <authorList>
            <person name="Sierro N."/>
            <person name="Battey J.N."/>
            <person name="Ouadi S."/>
            <person name="Bovet L."/>
            <person name="Goepfert S."/>
            <person name="Bakaher N."/>
            <person name="Peitsch M.C."/>
            <person name="Ivanov N.V."/>
        </authorList>
    </citation>
    <scope>NUCLEOTIDE SEQUENCE [LARGE SCALE GENOMIC DNA]</scope>
</reference>
<protein>
    <submittedName>
        <fullName evidence="2">Uncharacterized protein LOC104247551</fullName>
    </submittedName>
</protein>
<gene>
    <name evidence="2" type="primary">LOC104247551</name>
</gene>
<evidence type="ECO:0000313" key="1">
    <source>
        <dbReference type="Proteomes" id="UP000189701"/>
    </source>
</evidence>
<evidence type="ECO:0000313" key="2">
    <source>
        <dbReference type="RefSeq" id="XP_009801900.1"/>
    </source>
</evidence>
<keyword evidence="1" id="KW-1185">Reference proteome</keyword>
<dbReference type="Proteomes" id="UP000189701">
    <property type="component" value="Unplaced"/>
</dbReference>
<organism evidence="1 2">
    <name type="scientific">Nicotiana sylvestris</name>
    <name type="common">Wood tobacco</name>
    <name type="synonym">South American tobacco</name>
    <dbReference type="NCBI Taxonomy" id="4096"/>
    <lineage>
        <taxon>Eukaryota</taxon>
        <taxon>Viridiplantae</taxon>
        <taxon>Streptophyta</taxon>
        <taxon>Embryophyta</taxon>
        <taxon>Tracheophyta</taxon>
        <taxon>Spermatophyta</taxon>
        <taxon>Magnoliopsida</taxon>
        <taxon>eudicotyledons</taxon>
        <taxon>Gunneridae</taxon>
        <taxon>Pentapetalae</taxon>
        <taxon>asterids</taxon>
        <taxon>lamiids</taxon>
        <taxon>Solanales</taxon>
        <taxon>Solanaceae</taxon>
        <taxon>Nicotianoideae</taxon>
        <taxon>Nicotianeae</taxon>
        <taxon>Nicotiana</taxon>
    </lineage>
</organism>
<dbReference type="AlphaFoldDB" id="A0A1U7YSV8"/>
<reference evidence="2" key="2">
    <citation type="submission" date="2025-08" db="UniProtKB">
        <authorList>
            <consortium name="RefSeq"/>
        </authorList>
    </citation>
    <scope>IDENTIFICATION</scope>
    <source>
        <tissue evidence="2">Leaf</tissue>
    </source>
</reference>
<accession>A0A1U7YSV8</accession>
<sequence>MVAHYLCLHHHRLHPQATMLARMVVPHLLLHHHPLLVFLGRMLEALPYRHPHPLIHLHMLLMTQTQTFEEVVSYDALHRLIIIPDGTTRFVPSNESTKVIMDCVKEFYRVAWSKWSDIPYIYVNQMWNQFRALKFYKARLDGKMSDWILKDIWDKLNVIWASEEFKKRSNAGKAALASNTGGS</sequence>
<name>A0A1U7YSV8_NICSY</name>
<dbReference type="OrthoDB" id="1242231at2759"/>